<keyword evidence="2" id="KW-0229">DNA integration</keyword>
<organism evidence="7 8">
    <name type="scientific">Sphingomonas aracearum</name>
    <dbReference type="NCBI Taxonomy" id="2283317"/>
    <lineage>
        <taxon>Bacteria</taxon>
        <taxon>Pseudomonadati</taxon>
        <taxon>Pseudomonadota</taxon>
        <taxon>Alphaproteobacteria</taxon>
        <taxon>Sphingomonadales</taxon>
        <taxon>Sphingomonadaceae</taxon>
        <taxon>Sphingomonas</taxon>
    </lineage>
</organism>
<dbReference type="InterPro" id="IPR050808">
    <property type="entry name" value="Phage_Integrase"/>
</dbReference>
<dbReference type="PANTHER" id="PTHR30629:SF2">
    <property type="entry name" value="PROPHAGE INTEGRASE INTS-RELATED"/>
    <property type="match status" value="1"/>
</dbReference>
<dbReference type="InterPro" id="IPR002104">
    <property type="entry name" value="Integrase_catalytic"/>
</dbReference>
<dbReference type="Gene3D" id="1.10.443.10">
    <property type="entry name" value="Intergrase catalytic core"/>
    <property type="match status" value="1"/>
</dbReference>
<dbReference type="InterPro" id="IPR011010">
    <property type="entry name" value="DNA_brk_join_enz"/>
</dbReference>
<comment type="caution">
    <text evidence="7">The sequence shown here is derived from an EMBL/GenBank/DDBJ whole genome shotgun (WGS) entry which is preliminary data.</text>
</comment>
<dbReference type="EMBL" id="QQNB01000001">
    <property type="protein sequence ID" value="RDE06611.1"/>
    <property type="molecule type" value="Genomic_DNA"/>
</dbReference>
<evidence type="ECO:0000259" key="6">
    <source>
        <dbReference type="Pfam" id="PF13356"/>
    </source>
</evidence>
<dbReference type="Pfam" id="PF00589">
    <property type="entry name" value="Phage_integrase"/>
    <property type="match status" value="1"/>
</dbReference>
<comment type="similarity">
    <text evidence="1">Belongs to the 'phage' integrase family.</text>
</comment>
<feature type="domain" description="Integrase DNA-binding" evidence="6">
    <location>
        <begin position="29"/>
        <end position="119"/>
    </location>
</feature>
<dbReference type="PANTHER" id="PTHR30629">
    <property type="entry name" value="PROPHAGE INTEGRASE"/>
    <property type="match status" value="1"/>
</dbReference>
<proteinExistence type="inferred from homology"/>
<accession>A0A369W3H1</accession>
<keyword evidence="4" id="KW-0233">DNA recombination</keyword>
<dbReference type="Pfam" id="PF13356">
    <property type="entry name" value="Arm-DNA-bind_3"/>
    <property type="match status" value="1"/>
</dbReference>
<dbReference type="OrthoDB" id="7615137at2"/>
<dbReference type="Proteomes" id="UP000253918">
    <property type="component" value="Unassembled WGS sequence"/>
</dbReference>
<evidence type="ECO:0000256" key="3">
    <source>
        <dbReference type="ARBA" id="ARBA00023125"/>
    </source>
</evidence>
<gene>
    <name evidence="7" type="ORF">DVW87_02600</name>
</gene>
<dbReference type="AlphaFoldDB" id="A0A369W3H1"/>
<dbReference type="GO" id="GO:0003677">
    <property type="term" value="F:DNA binding"/>
    <property type="evidence" value="ECO:0007669"/>
    <property type="project" value="UniProtKB-KW"/>
</dbReference>
<evidence type="ECO:0000313" key="8">
    <source>
        <dbReference type="Proteomes" id="UP000253918"/>
    </source>
</evidence>
<dbReference type="SUPFAM" id="SSF56349">
    <property type="entry name" value="DNA breaking-rejoining enzymes"/>
    <property type="match status" value="1"/>
</dbReference>
<reference evidence="7 8" key="1">
    <citation type="submission" date="2018-07" db="EMBL/GenBank/DDBJ databases">
        <title>a novel species of Sphingomonas isolated from the rhizosphere soil of Araceae plant.</title>
        <authorList>
            <person name="Zhiyong W."/>
            <person name="Qinglan Z."/>
            <person name="Zhiwei F."/>
            <person name="Ding X."/>
            <person name="Gejiao W."/>
            <person name="Shixue Z."/>
        </authorList>
    </citation>
    <scope>NUCLEOTIDE SEQUENCE [LARGE SCALE GENOMIC DNA]</scope>
    <source>
        <strain evidence="7 8">WZY 27</strain>
    </source>
</reference>
<keyword evidence="3" id="KW-0238">DNA-binding</keyword>
<dbReference type="InterPro" id="IPR010998">
    <property type="entry name" value="Integrase_recombinase_N"/>
</dbReference>
<evidence type="ECO:0000259" key="5">
    <source>
        <dbReference type="Pfam" id="PF00589"/>
    </source>
</evidence>
<dbReference type="GO" id="GO:0006310">
    <property type="term" value="P:DNA recombination"/>
    <property type="evidence" value="ECO:0007669"/>
    <property type="project" value="UniProtKB-KW"/>
</dbReference>
<evidence type="ECO:0000313" key="7">
    <source>
        <dbReference type="EMBL" id="RDE06611.1"/>
    </source>
</evidence>
<sequence length="479" mass="55253">MGRTVFRPMRSCLRPKEGAPILPRERRTLTKDTVKSIPPSAPGRKEFVWDDRLLGFGAYRRTDGIVVFVYQYRVPMRPARRITIGRLGDVTPAQARDIAQEHAFQKSRGIDPVDKRRAEAKEADASRSLVMKTYVADYIERRRIEQRPLILQHERILSRDVAGLMPDVRVDRITTSDIDAFLAELAKRSISARTWGLIYLKVIMNDAKRRGTIVRSAADAYKVPDRVERERVLKLFELQRILEACSDMRDTHGLVYECILRTLRRKEEIAAMVWEEIDQATWEWIVPAERTKQSEPVVMTLPPQVVAIIERLHPDKRRRKGFVFSYDGRKSIKVGAEQDRRRIDAHIQQRLDLAEEKSGSAFTFEHWVPHDSRTTGATILADEPFDVPTDDIELALGHKVPKSKYNRAQRKAAVNRAIAIWNGYLDGIMERPDAWPGGRDLPELGRFETKPLWTRIRATWPQRKADDARVKKARKGNAK</sequence>
<keyword evidence="8" id="KW-1185">Reference proteome</keyword>
<dbReference type="Gene3D" id="3.30.160.390">
    <property type="entry name" value="Integrase, DNA-binding domain"/>
    <property type="match status" value="1"/>
</dbReference>
<dbReference type="GO" id="GO:0015074">
    <property type="term" value="P:DNA integration"/>
    <property type="evidence" value="ECO:0007669"/>
    <property type="project" value="UniProtKB-KW"/>
</dbReference>
<dbReference type="Gene3D" id="1.10.150.130">
    <property type="match status" value="1"/>
</dbReference>
<dbReference type="InterPro" id="IPR013762">
    <property type="entry name" value="Integrase-like_cat_sf"/>
</dbReference>
<evidence type="ECO:0000256" key="1">
    <source>
        <dbReference type="ARBA" id="ARBA00008857"/>
    </source>
</evidence>
<feature type="domain" description="Tyr recombinase" evidence="5">
    <location>
        <begin position="232"/>
        <end position="400"/>
    </location>
</feature>
<dbReference type="InterPro" id="IPR038488">
    <property type="entry name" value="Integrase_DNA-bd_sf"/>
</dbReference>
<dbReference type="InterPro" id="IPR025166">
    <property type="entry name" value="Integrase_DNA_bind_dom"/>
</dbReference>
<name>A0A369W3H1_9SPHN</name>
<protein>
    <submittedName>
        <fullName evidence="7">DUF4102 domain-containing protein</fullName>
    </submittedName>
</protein>
<evidence type="ECO:0000256" key="4">
    <source>
        <dbReference type="ARBA" id="ARBA00023172"/>
    </source>
</evidence>
<evidence type="ECO:0000256" key="2">
    <source>
        <dbReference type="ARBA" id="ARBA00022908"/>
    </source>
</evidence>